<keyword evidence="3" id="KW-0539">Nucleus</keyword>
<dbReference type="GO" id="GO:0000462">
    <property type="term" value="P:maturation of SSU-rRNA from tricistronic rRNA transcript (SSU-rRNA, 5.8S rRNA, LSU-rRNA)"/>
    <property type="evidence" value="ECO:0007669"/>
    <property type="project" value="TreeGrafter"/>
</dbReference>
<organism evidence="6 7">
    <name type="scientific">Allacma fusca</name>
    <dbReference type="NCBI Taxonomy" id="39272"/>
    <lineage>
        <taxon>Eukaryota</taxon>
        <taxon>Metazoa</taxon>
        <taxon>Ecdysozoa</taxon>
        <taxon>Arthropoda</taxon>
        <taxon>Hexapoda</taxon>
        <taxon>Collembola</taxon>
        <taxon>Symphypleona</taxon>
        <taxon>Sminthuridae</taxon>
        <taxon>Allacma</taxon>
    </lineage>
</organism>
<evidence type="ECO:0000256" key="3">
    <source>
        <dbReference type="ARBA" id="ARBA00023242"/>
    </source>
</evidence>
<dbReference type="Proteomes" id="UP000708208">
    <property type="component" value="Unassembled WGS sequence"/>
</dbReference>
<name>A0A8J2L379_9HEXA</name>
<proteinExistence type="inferred from homology"/>
<evidence type="ECO:0000259" key="5">
    <source>
        <dbReference type="Pfam" id="PF09368"/>
    </source>
</evidence>
<comment type="caution">
    <text evidence="6">The sequence shown here is derived from an EMBL/GenBank/DDBJ whole genome shotgun (WGS) entry which is preliminary data.</text>
</comment>
<dbReference type="OrthoDB" id="1924577at2759"/>
<evidence type="ECO:0000256" key="1">
    <source>
        <dbReference type="ARBA" id="ARBA00004123"/>
    </source>
</evidence>
<dbReference type="PANTHER" id="PTHR13237">
    <property type="entry name" value="SOMETHING ABOUT SILENCING PROTEIN 10-RELATED"/>
    <property type="match status" value="1"/>
</dbReference>
<feature type="domain" description="Sas10 C-terminal" evidence="5">
    <location>
        <begin position="87"/>
        <end position="159"/>
    </location>
</feature>
<feature type="compositionally biased region" description="Basic residues" evidence="4">
    <location>
        <begin position="103"/>
        <end position="131"/>
    </location>
</feature>
<evidence type="ECO:0000313" key="6">
    <source>
        <dbReference type="EMBL" id="CAG7825366.1"/>
    </source>
</evidence>
<dbReference type="InterPro" id="IPR018972">
    <property type="entry name" value="Sas10_C_dom"/>
</dbReference>
<accession>A0A8J2L379</accession>
<gene>
    <name evidence="6" type="ORF">AFUS01_LOCUS35480</name>
</gene>
<reference evidence="6" key="1">
    <citation type="submission" date="2021-06" db="EMBL/GenBank/DDBJ databases">
        <authorList>
            <person name="Hodson N. C."/>
            <person name="Mongue J. A."/>
            <person name="Jaron S. K."/>
        </authorList>
    </citation>
    <scope>NUCLEOTIDE SEQUENCE</scope>
</reference>
<dbReference type="EMBL" id="CAJVCH010535973">
    <property type="protein sequence ID" value="CAG7825366.1"/>
    <property type="molecule type" value="Genomic_DNA"/>
</dbReference>
<feature type="region of interest" description="Disordered" evidence="4">
    <location>
        <begin position="95"/>
        <end position="160"/>
    </location>
</feature>
<sequence length="160" mass="18448">MYQRSSNPQNCAGHPSIKKILQYRKLIDELKLFDVKKLAKTEFNDVLVGDRPTSIKNKGFSTNLESSADKLNNVEPELGVGLLGTEAEKRKITYEMAKNKGLMPKRKKEQRNPRVKHREKFRKAKIRRKGQIRTPRTETQRYGGEMSGIKSDVTKSIKFK</sequence>
<dbReference type="Pfam" id="PF09368">
    <property type="entry name" value="Sas10"/>
    <property type="match status" value="1"/>
</dbReference>
<comment type="subcellular location">
    <subcellularLocation>
        <location evidence="1">Nucleus</location>
    </subcellularLocation>
</comment>
<dbReference type="GO" id="GO:0032040">
    <property type="term" value="C:small-subunit processome"/>
    <property type="evidence" value="ECO:0007669"/>
    <property type="project" value="TreeGrafter"/>
</dbReference>
<evidence type="ECO:0000256" key="4">
    <source>
        <dbReference type="SAM" id="MobiDB-lite"/>
    </source>
</evidence>
<dbReference type="PANTHER" id="PTHR13237:SF8">
    <property type="entry name" value="SOMETHING ABOUT SILENCING PROTEIN 10"/>
    <property type="match status" value="1"/>
</dbReference>
<protein>
    <recommendedName>
        <fullName evidence="5">Sas10 C-terminal domain-containing protein</fullName>
    </recommendedName>
</protein>
<evidence type="ECO:0000313" key="7">
    <source>
        <dbReference type="Proteomes" id="UP000708208"/>
    </source>
</evidence>
<evidence type="ECO:0000256" key="2">
    <source>
        <dbReference type="ARBA" id="ARBA00010979"/>
    </source>
</evidence>
<dbReference type="AlphaFoldDB" id="A0A8J2L379"/>
<comment type="similarity">
    <text evidence="2">Belongs to the SAS10 family.</text>
</comment>
<keyword evidence="7" id="KW-1185">Reference proteome</keyword>